<evidence type="ECO:0000259" key="7">
    <source>
        <dbReference type="PROSITE" id="PS50067"/>
    </source>
</evidence>
<evidence type="ECO:0000313" key="9">
    <source>
        <dbReference type="Proteomes" id="UP001642464"/>
    </source>
</evidence>
<evidence type="ECO:0000256" key="3">
    <source>
        <dbReference type="PROSITE-ProRule" id="PRU00023"/>
    </source>
</evidence>
<feature type="repeat" description="ANK" evidence="3">
    <location>
        <begin position="253"/>
        <end position="285"/>
    </location>
</feature>
<sequence>MGSGNTKELSVSGRSQEEPALKSCSGDDDVNGDDSAERMDQGASNESAKVVAQTSKASPMSPPSSCSSSPSSSSSSSSGSSSSSSNTSGAAASPTSPGKRLSPEDLMIPVQDLQQEELCVANEMAPVTAERALLRSRFLECLEVLQVCDQWSEQERQAFLQRIKDEKLDFLVDAHDEMGNTLLILAAMGQQLEVVDVLLRHGADPNHQNSAGFSALHYCCCSPQSEDKHARSVKIAKLLLKFGGSCNLIEATAGCGPLHYAASENSWTVCNLLLKKGANVSLRCKNGFLPEAYARASGHNELADYLHEKLKTLVSDEVKAKIARQENKGGHGWRKHFDTATGRYFYFNHRTLKSTWDRPVEMDLFEDNSFSFANMDEVVSPSSPPPDDADEDEDENENNRDRGKRRRSNRSKGSKMSPKTSQSHCRDVRKVDSDSDGEGAASRRGKSKDDTDIDAKALEQQERLQKELEAEQAERQRKHDAEKAQLRAQLEMMQARLEEAQAQAQREAEQVTQLRRVAQEADAKFAAELRTLQTDLEHKKANHEETQKQVERLKAHYEASKKNDIDMLKRQFEKEREEELDKLERQREEERRRHESELEKRMEQLQTLEAQLAKELKEKKEYFNEIEDLKGAIRVCARVRPLSRSEEERGCHNVLEVFGNSIKIKHTKTDKFGTKTDHKIWSFDKCLGPLKAQEDVFEDTKRLVQSAIDGFNVCIFAYGQTGAGKTYTMAGLPEDPGIYPRAVDTLFECMDAQSNMFDFSLELYMCELHLDTLVDLLTDKEPRRSSLGKASPMSPHTAGMASPKSPQSGMSAATGVALGADMTTMAIKKDQFGVVYVENITVIPVATKDDLLHHVRRGEAKRSTDSTKMNDTSSRSHLVISIVVKSESKHSGEITSGKITLVDLAGSERVAKSGAEGQTFKEATSINKALSALGEVINALTTGSKHVPYRNNPLTQLMSDSIGGNAKTLMIVNVSPADYNANETIASLNFASRCKSVRNSASKGFETRELAMLRKEIAKLRGQRNGS</sequence>
<gene>
    <name evidence="8" type="ORF">SCF082_LOCUS1414</name>
</gene>
<dbReference type="InterPro" id="IPR027417">
    <property type="entry name" value="P-loop_NTPase"/>
</dbReference>
<feature type="domain" description="Kinesin motor" evidence="7">
    <location>
        <begin position="632"/>
        <end position="997"/>
    </location>
</feature>
<dbReference type="CDD" id="cd00201">
    <property type="entry name" value="WW"/>
    <property type="match status" value="1"/>
</dbReference>
<feature type="compositionally biased region" description="Basic and acidic residues" evidence="5">
    <location>
        <begin position="424"/>
        <end position="433"/>
    </location>
</feature>
<feature type="repeat" description="ANK" evidence="3">
    <location>
        <begin position="178"/>
        <end position="210"/>
    </location>
</feature>
<dbReference type="InterPro" id="IPR036020">
    <property type="entry name" value="WW_dom_sf"/>
</dbReference>
<dbReference type="InterPro" id="IPR001752">
    <property type="entry name" value="Kinesin_motor_dom"/>
</dbReference>
<reference evidence="8 9" key="1">
    <citation type="submission" date="2024-02" db="EMBL/GenBank/DDBJ databases">
        <authorList>
            <person name="Chen Y."/>
            <person name="Shah S."/>
            <person name="Dougan E. K."/>
            <person name="Thang M."/>
            <person name="Chan C."/>
        </authorList>
    </citation>
    <scope>NUCLEOTIDE SEQUENCE [LARGE SCALE GENOMIC DNA]</scope>
</reference>
<feature type="region of interest" description="Disordered" evidence="5">
    <location>
        <begin position="783"/>
        <end position="810"/>
    </location>
</feature>
<keyword evidence="3" id="KW-0040">ANK repeat</keyword>
<dbReference type="SUPFAM" id="SSF51045">
    <property type="entry name" value="WW domain"/>
    <property type="match status" value="1"/>
</dbReference>
<dbReference type="PROSITE" id="PS50067">
    <property type="entry name" value="KINESIN_MOTOR_2"/>
    <property type="match status" value="1"/>
</dbReference>
<dbReference type="SMART" id="SM00248">
    <property type="entry name" value="ANK"/>
    <property type="match status" value="4"/>
</dbReference>
<dbReference type="Gene3D" id="2.20.70.10">
    <property type="match status" value="1"/>
</dbReference>
<keyword evidence="9" id="KW-1185">Reference proteome</keyword>
<evidence type="ECO:0000259" key="6">
    <source>
        <dbReference type="PROSITE" id="PS50020"/>
    </source>
</evidence>
<dbReference type="Pfam" id="PF00225">
    <property type="entry name" value="Kinesin"/>
    <property type="match status" value="1"/>
</dbReference>
<organism evidence="8 9">
    <name type="scientific">Durusdinium trenchii</name>
    <dbReference type="NCBI Taxonomy" id="1381693"/>
    <lineage>
        <taxon>Eukaryota</taxon>
        <taxon>Sar</taxon>
        <taxon>Alveolata</taxon>
        <taxon>Dinophyceae</taxon>
        <taxon>Suessiales</taxon>
        <taxon>Symbiodiniaceae</taxon>
        <taxon>Durusdinium</taxon>
    </lineage>
</organism>
<feature type="binding site" evidence="4">
    <location>
        <begin position="719"/>
        <end position="726"/>
    </location>
    <ligand>
        <name>ATP</name>
        <dbReference type="ChEBI" id="CHEBI:30616"/>
    </ligand>
</feature>
<feature type="region of interest" description="Disordered" evidence="5">
    <location>
        <begin position="375"/>
        <end position="485"/>
    </location>
</feature>
<dbReference type="SMART" id="SM00129">
    <property type="entry name" value="KISc"/>
    <property type="match status" value="1"/>
</dbReference>
<dbReference type="Proteomes" id="UP001642464">
    <property type="component" value="Unassembled WGS sequence"/>
</dbReference>
<feature type="compositionally biased region" description="Low complexity" evidence="5">
    <location>
        <begin position="54"/>
        <end position="98"/>
    </location>
</feature>
<evidence type="ECO:0000256" key="1">
    <source>
        <dbReference type="ARBA" id="ARBA00022741"/>
    </source>
</evidence>
<evidence type="ECO:0000313" key="8">
    <source>
        <dbReference type="EMBL" id="CAK8988499.1"/>
    </source>
</evidence>
<comment type="similarity">
    <text evidence="4">Belongs to the TRAFAC class myosin-kinesin ATPase superfamily. Kinesin family.</text>
</comment>
<dbReference type="SMART" id="SM00456">
    <property type="entry name" value="WW"/>
    <property type="match status" value="1"/>
</dbReference>
<dbReference type="PROSITE" id="PS50020">
    <property type="entry name" value="WW_DOMAIN_2"/>
    <property type="match status" value="1"/>
</dbReference>
<dbReference type="Gene3D" id="1.25.40.20">
    <property type="entry name" value="Ankyrin repeat-containing domain"/>
    <property type="match status" value="1"/>
</dbReference>
<dbReference type="InterPro" id="IPR027640">
    <property type="entry name" value="Kinesin-like_fam"/>
</dbReference>
<keyword evidence="2 4" id="KW-0067">ATP-binding</keyword>
<accession>A0ABP0HE55</accession>
<evidence type="ECO:0000256" key="4">
    <source>
        <dbReference type="PROSITE-ProRule" id="PRU00283"/>
    </source>
</evidence>
<proteinExistence type="inferred from homology"/>
<evidence type="ECO:0000256" key="2">
    <source>
        <dbReference type="ARBA" id="ARBA00022840"/>
    </source>
</evidence>
<dbReference type="Gene3D" id="3.40.850.10">
    <property type="entry name" value="Kinesin motor domain"/>
    <property type="match status" value="1"/>
</dbReference>
<feature type="compositionally biased region" description="Basic and acidic residues" evidence="5">
    <location>
        <begin position="447"/>
        <end position="485"/>
    </location>
</feature>
<dbReference type="SUPFAM" id="SSF48403">
    <property type="entry name" value="Ankyrin repeat"/>
    <property type="match status" value="1"/>
</dbReference>
<evidence type="ECO:0000256" key="5">
    <source>
        <dbReference type="SAM" id="MobiDB-lite"/>
    </source>
</evidence>
<feature type="compositionally biased region" description="Polar residues" evidence="5">
    <location>
        <begin position="1"/>
        <end position="14"/>
    </location>
</feature>
<dbReference type="Pfam" id="PF12796">
    <property type="entry name" value="Ank_2"/>
    <property type="match status" value="1"/>
</dbReference>
<dbReference type="Pfam" id="PF00397">
    <property type="entry name" value="WW"/>
    <property type="match status" value="1"/>
</dbReference>
<protein>
    <submittedName>
        <fullName evidence="8">Kinesin-like protein KIN-14E (Kinesin-like calmodulin-binding protein) (Protein ZWICHEL)</fullName>
    </submittedName>
</protein>
<name>A0ABP0HE55_9DINO</name>
<keyword evidence="1 4" id="KW-0547">Nucleotide-binding</keyword>
<feature type="region of interest" description="Disordered" evidence="5">
    <location>
        <begin position="577"/>
        <end position="598"/>
    </location>
</feature>
<dbReference type="Pfam" id="PF00023">
    <property type="entry name" value="Ank"/>
    <property type="match status" value="1"/>
</dbReference>
<dbReference type="PRINTS" id="PR00380">
    <property type="entry name" value="KINESINHEAVY"/>
</dbReference>
<dbReference type="InterPro" id="IPR036961">
    <property type="entry name" value="Kinesin_motor_dom_sf"/>
</dbReference>
<dbReference type="PANTHER" id="PTHR47972:SF16">
    <property type="entry name" value="KINESIN-LIKE PROTEIN"/>
    <property type="match status" value="1"/>
</dbReference>
<feature type="region of interest" description="Disordered" evidence="5">
    <location>
        <begin position="1"/>
        <end position="103"/>
    </location>
</feature>
<dbReference type="PANTHER" id="PTHR47972">
    <property type="entry name" value="KINESIN-LIKE PROTEIN KLP-3"/>
    <property type="match status" value="1"/>
</dbReference>
<dbReference type="InterPro" id="IPR002110">
    <property type="entry name" value="Ankyrin_rpt"/>
</dbReference>
<comment type="caution">
    <text evidence="8">The sequence shown here is derived from an EMBL/GenBank/DDBJ whole genome shotgun (WGS) entry which is preliminary data.</text>
</comment>
<feature type="compositionally biased region" description="Basic residues" evidence="5">
    <location>
        <begin position="402"/>
        <end position="413"/>
    </location>
</feature>
<dbReference type="InterPro" id="IPR036770">
    <property type="entry name" value="Ankyrin_rpt-contain_sf"/>
</dbReference>
<dbReference type="EMBL" id="CAXAMM010000686">
    <property type="protein sequence ID" value="CAK8988499.1"/>
    <property type="molecule type" value="Genomic_DNA"/>
</dbReference>
<dbReference type="PROSITE" id="PS50088">
    <property type="entry name" value="ANK_REPEAT"/>
    <property type="match status" value="2"/>
</dbReference>
<dbReference type="PROSITE" id="PS00411">
    <property type="entry name" value="KINESIN_MOTOR_1"/>
    <property type="match status" value="1"/>
</dbReference>
<dbReference type="InterPro" id="IPR019821">
    <property type="entry name" value="Kinesin_motor_CS"/>
</dbReference>
<dbReference type="PROSITE" id="PS01159">
    <property type="entry name" value="WW_DOMAIN_1"/>
    <property type="match status" value="1"/>
</dbReference>
<keyword evidence="4" id="KW-0505">Motor protein</keyword>
<dbReference type="PROSITE" id="PS50297">
    <property type="entry name" value="ANK_REP_REGION"/>
    <property type="match status" value="2"/>
</dbReference>
<dbReference type="SUPFAM" id="SSF52540">
    <property type="entry name" value="P-loop containing nucleoside triphosphate hydrolases"/>
    <property type="match status" value="1"/>
</dbReference>
<feature type="domain" description="WW" evidence="6">
    <location>
        <begin position="332"/>
        <end position="361"/>
    </location>
</feature>
<dbReference type="InterPro" id="IPR001202">
    <property type="entry name" value="WW_dom"/>
</dbReference>
<feature type="compositionally biased region" description="Acidic residues" evidence="5">
    <location>
        <begin position="387"/>
        <end position="396"/>
    </location>
</feature>